<keyword evidence="2" id="KW-0378">Hydrolase</keyword>
<dbReference type="InterPro" id="IPR003615">
    <property type="entry name" value="HNH_nuc"/>
</dbReference>
<dbReference type="EMBL" id="CP062229">
    <property type="protein sequence ID" value="UVC13126.1"/>
    <property type="molecule type" value="Genomic_DNA"/>
</dbReference>
<keyword evidence="2" id="KW-0255">Endonuclease</keyword>
<protein>
    <submittedName>
        <fullName evidence="2">HNH endonuclease</fullName>
    </submittedName>
</protein>
<keyword evidence="3" id="KW-1185">Reference proteome</keyword>
<proteinExistence type="predicted"/>
<reference evidence="2" key="1">
    <citation type="submission" date="2020-09" db="EMBL/GenBank/DDBJ databases">
        <title>Rhizobia associated with sainfoin plants.</title>
        <authorList>
            <person name="Asharfi S."/>
            <person name="Kuzmanovic N."/>
            <person name="Bunk B."/>
            <person name="Sproeer C."/>
            <person name="Becker M."/>
            <person name="Thuenen T."/>
        </authorList>
    </citation>
    <scope>NUCLEOTIDE SEQUENCE</scope>
    <source>
        <strain evidence="2">OM4</strain>
    </source>
</reference>
<keyword evidence="2" id="KW-0540">Nuclease</keyword>
<feature type="region of interest" description="Disordered" evidence="1">
    <location>
        <begin position="1"/>
        <end position="24"/>
    </location>
</feature>
<dbReference type="RefSeq" id="WP_258116880.1">
    <property type="nucleotide sequence ID" value="NZ_CP062229.1"/>
</dbReference>
<accession>A0ABY5QPM4</accession>
<dbReference type="Proteomes" id="UP001058098">
    <property type="component" value="Chromosome"/>
</dbReference>
<evidence type="ECO:0000313" key="3">
    <source>
        <dbReference type="Proteomes" id="UP001058098"/>
    </source>
</evidence>
<sequence>MVQERDVTSGRVGSFAPHSGPDKRKVRQDCRFGYVICGLPIYHYDHIQNFADVQEHVAENIALLCPTHHQDKTSKRLPAGVVKSARANPANGRSDVTSSHRWFFDSANALIEVGPSQYSADLREGDSFAAINIDGEDLVGFSREDDAILLNMSLRTAPNSKRVVHVHRGEISISTGIDDATMEGPRVSISPGRNLKPVVIMKTDNGLRIEKGEFFGGHFSGCKIGIVIGRPVPTSKTLARRFLNSASSLPFR</sequence>
<dbReference type="CDD" id="cd00085">
    <property type="entry name" value="HNHc"/>
    <property type="match status" value="1"/>
</dbReference>
<evidence type="ECO:0000313" key="2">
    <source>
        <dbReference type="EMBL" id="UVC13126.1"/>
    </source>
</evidence>
<organism evidence="2 3">
    <name type="scientific">Mesorhizobium onobrychidis</name>
    <dbReference type="NCBI Taxonomy" id="2775404"/>
    <lineage>
        <taxon>Bacteria</taxon>
        <taxon>Pseudomonadati</taxon>
        <taxon>Pseudomonadota</taxon>
        <taxon>Alphaproteobacteria</taxon>
        <taxon>Hyphomicrobiales</taxon>
        <taxon>Phyllobacteriaceae</taxon>
        <taxon>Mesorhizobium</taxon>
    </lineage>
</organism>
<evidence type="ECO:0000256" key="1">
    <source>
        <dbReference type="SAM" id="MobiDB-lite"/>
    </source>
</evidence>
<dbReference type="GO" id="GO:0004519">
    <property type="term" value="F:endonuclease activity"/>
    <property type="evidence" value="ECO:0007669"/>
    <property type="project" value="UniProtKB-KW"/>
</dbReference>
<name>A0ABY5QPM4_9HYPH</name>
<gene>
    <name evidence="2" type="ORF">IHQ72_20495</name>
</gene>